<dbReference type="SUPFAM" id="SSF52200">
    <property type="entry name" value="Toll/Interleukin receptor TIR domain"/>
    <property type="match status" value="1"/>
</dbReference>
<dbReference type="PROSITE" id="PS50104">
    <property type="entry name" value="TIR"/>
    <property type="match status" value="1"/>
</dbReference>
<reference evidence="2 3" key="1">
    <citation type="submission" date="2019-03" db="EMBL/GenBank/DDBJ databases">
        <authorList>
            <person name="Nijsse B."/>
        </authorList>
    </citation>
    <scope>NUCLEOTIDE SEQUENCE [LARGE SCALE GENOMIC DNA]</scope>
    <source>
        <strain evidence="2">Desulfoluna butyratoxydans MSL71</strain>
    </source>
</reference>
<feature type="domain" description="TIR" evidence="1">
    <location>
        <begin position="170"/>
        <end position="304"/>
    </location>
</feature>
<proteinExistence type="predicted"/>
<organism evidence="2 3">
    <name type="scientific">Desulfoluna butyratoxydans</name>
    <dbReference type="NCBI Taxonomy" id="231438"/>
    <lineage>
        <taxon>Bacteria</taxon>
        <taxon>Pseudomonadati</taxon>
        <taxon>Thermodesulfobacteriota</taxon>
        <taxon>Desulfobacteria</taxon>
        <taxon>Desulfobacterales</taxon>
        <taxon>Desulfolunaceae</taxon>
        <taxon>Desulfoluna</taxon>
    </lineage>
</organism>
<dbReference type="GO" id="GO:0007165">
    <property type="term" value="P:signal transduction"/>
    <property type="evidence" value="ECO:0007669"/>
    <property type="project" value="InterPro"/>
</dbReference>
<protein>
    <submittedName>
        <fullName evidence="2">Tir domain</fullName>
    </submittedName>
</protein>
<dbReference type="Pfam" id="PF13676">
    <property type="entry name" value="TIR_2"/>
    <property type="match status" value="1"/>
</dbReference>
<evidence type="ECO:0000259" key="1">
    <source>
        <dbReference type="PROSITE" id="PS50104"/>
    </source>
</evidence>
<dbReference type="InterPro" id="IPR035897">
    <property type="entry name" value="Toll_tir_struct_dom_sf"/>
</dbReference>
<accession>A0A4V6YUF9</accession>
<dbReference type="EMBL" id="CAADHO010000012">
    <property type="protein sequence ID" value="VFQ47028.1"/>
    <property type="molecule type" value="Genomic_DNA"/>
</dbReference>
<dbReference type="AlphaFoldDB" id="A0A4V6YUF9"/>
<dbReference type="Gene3D" id="3.40.50.10140">
    <property type="entry name" value="Toll/interleukin-1 receptor homology (TIR) domain"/>
    <property type="match status" value="1"/>
</dbReference>
<evidence type="ECO:0000313" key="2">
    <source>
        <dbReference type="EMBL" id="VFQ47028.1"/>
    </source>
</evidence>
<dbReference type="Proteomes" id="UP000507962">
    <property type="component" value="Unassembled WGS sequence"/>
</dbReference>
<name>A0A4V6YUF9_9BACT</name>
<dbReference type="RefSeq" id="WP_180146023.1">
    <property type="nucleotide sequence ID" value="NZ_CAADHO010000012.1"/>
</dbReference>
<gene>
    <name evidence="2" type="ORF">MSL71_47110</name>
</gene>
<keyword evidence="3" id="KW-1185">Reference proteome</keyword>
<sequence length="308" mass="34771">MSNVKQIFESDMSTTLTIEKFLRVQGASFDERIPFRVHYDLNAGVMFISVYLEEKFSNSIDQLVADITRNIEFIAQPDPVAVDSVILPGDKTLPSGYGITVENSDKVNIIVRPQDGKNINLSTLPFSGRIFLYTEFDCSISPNVLSILDKATVRPRIRGITYAKKRAQKMLPKAFISHDSRDKGEIARPLANALQTIGCPVWYDEYSMQVGDSLRDSIEKGLKETQYCILLLSPNFLSKGGWPKREYDSAFTREIIEDRNLILPIWHNVTAEDVYEYSPILADRIGLNSGLGIDEIARKLLLKIEQDA</sequence>
<evidence type="ECO:0000313" key="3">
    <source>
        <dbReference type="Proteomes" id="UP000507962"/>
    </source>
</evidence>
<dbReference type="InterPro" id="IPR000157">
    <property type="entry name" value="TIR_dom"/>
</dbReference>